<feature type="transmembrane region" description="Helical" evidence="1">
    <location>
        <begin position="208"/>
        <end position="228"/>
    </location>
</feature>
<dbReference type="InterPro" id="IPR052372">
    <property type="entry name" value="YpjD/HemX"/>
</dbReference>
<dbReference type="RefSeq" id="WP_160178571.1">
    <property type="nucleotide sequence ID" value="NZ_CP047656.1"/>
</dbReference>
<feature type="transmembrane region" description="Helical" evidence="1">
    <location>
        <begin position="30"/>
        <end position="48"/>
    </location>
</feature>
<feature type="domain" description="Cytochrome c assembly protein" evidence="2">
    <location>
        <begin position="34"/>
        <end position="260"/>
    </location>
</feature>
<feature type="transmembrane region" description="Helical" evidence="1">
    <location>
        <begin position="60"/>
        <end position="82"/>
    </location>
</feature>
<feature type="transmembrane region" description="Helical" evidence="1">
    <location>
        <begin position="88"/>
        <end position="107"/>
    </location>
</feature>
<feature type="transmembrane region" description="Helical" evidence="1">
    <location>
        <begin position="127"/>
        <end position="148"/>
    </location>
</feature>
<dbReference type="OrthoDB" id="9780793at2"/>
<keyword evidence="4" id="KW-1185">Reference proteome</keyword>
<feature type="transmembrane region" description="Helical" evidence="1">
    <location>
        <begin position="173"/>
        <end position="196"/>
    </location>
</feature>
<dbReference type="AlphaFoldDB" id="A0A857JHT0"/>
<dbReference type="Pfam" id="PF01578">
    <property type="entry name" value="Cytochrom_C_asm"/>
    <property type="match status" value="1"/>
</dbReference>
<dbReference type="KEGG" id="pmes:FX988_00961"/>
<dbReference type="GO" id="GO:0005886">
    <property type="term" value="C:plasma membrane"/>
    <property type="evidence" value="ECO:0007669"/>
    <property type="project" value="TreeGrafter"/>
</dbReference>
<keyword evidence="1" id="KW-0472">Membrane</keyword>
<evidence type="ECO:0000313" key="4">
    <source>
        <dbReference type="Proteomes" id="UP000464524"/>
    </source>
</evidence>
<dbReference type="PANTHER" id="PTHR38034:SF1">
    <property type="entry name" value="INNER MEMBRANE PROTEIN YPJD"/>
    <property type="match status" value="1"/>
</dbReference>
<evidence type="ECO:0000259" key="2">
    <source>
        <dbReference type="Pfam" id="PF01578"/>
    </source>
</evidence>
<proteinExistence type="predicted"/>
<dbReference type="GO" id="GO:0020037">
    <property type="term" value="F:heme binding"/>
    <property type="evidence" value="ECO:0007669"/>
    <property type="project" value="InterPro"/>
</dbReference>
<gene>
    <name evidence="3" type="ORF">FX988_00961</name>
</gene>
<name>A0A857JHT0_9ALTE</name>
<keyword evidence="1" id="KW-1133">Transmembrane helix</keyword>
<sequence>MLLGLICFCLYAGAAGVILLKFFDHKGPNLKLSYVFAMLALVAHAWLLNNDIFVSLGENLSMLNVASLVAWLISLTMLLAAFTMPNTILLPVVYSFTGVIILLDLFIPDAHIMHIGLRPELMIHIGLALFAYACLGIALLYALQLAYINMRLKEKKASLLHSSLPPLMMVEGILFKLLTVGTILLTLSLISGFVFLENMFAQGQAHKTILSILAWLVFSIELFGHFKFGWRGKPIIFATIAGSLLLSLAYFGSRFVKEIILS</sequence>
<dbReference type="GO" id="GO:0017004">
    <property type="term" value="P:cytochrome complex assembly"/>
    <property type="evidence" value="ECO:0007669"/>
    <property type="project" value="InterPro"/>
</dbReference>
<feature type="transmembrane region" description="Helical" evidence="1">
    <location>
        <begin position="234"/>
        <end position="252"/>
    </location>
</feature>
<keyword evidence="1" id="KW-0812">Transmembrane</keyword>
<protein>
    <submittedName>
        <fullName evidence="3">Inner membrane protein YpjD</fullName>
    </submittedName>
</protein>
<evidence type="ECO:0000256" key="1">
    <source>
        <dbReference type="SAM" id="Phobius"/>
    </source>
</evidence>
<accession>A0A857JHT0</accession>
<dbReference type="Proteomes" id="UP000464524">
    <property type="component" value="Chromosome"/>
</dbReference>
<reference evidence="3 4" key="1">
    <citation type="submission" date="2019-12" db="EMBL/GenBank/DDBJ databases">
        <title>Genome sequencing and assembly of endphytes of Porphyra tenera.</title>
        <authorList>
            <person name="Park J.M."/>
            <person name="Shin R."/>
            <person name="Jo S.H."/>
        </authorList>
    </citation>
    <scope>NUCLEOTIDE SEQUENCE [LARGE SCALE GENOMIC DNA]</scope>
    <source>
        <strain evidence="3 4">GPM4</strain>
    </source>
</reference>
<dbReference type="InterPro" id="IPR002541">
    <property type="entry name" value="Cyt_c_assembly"/>
</dbReference>
<evidence type="ECO:0000313" key="3">
    <source>
        <dbReference type="EMBL" id="QHJ10740.1"/>
    </source>
</evidence>
<dbReference type="EMBL" id="CP047656">
    <property type="protein sequence ID" value="QHJ10740.1"/>
    <property type="molecule type" value="Genomic_DNA"/>
</dbReference>
<dbReference type="PANTHER" id="PTHR38034">
    <property type="entry name" value="INNER MEMBRANE PROTEIN YPJD"/>
    <property type="match status" value="1"/>
</dbReference>
<organism evidence="3 4">
    <name type="scientific">Paraglaciecola mesophila</name>
    <dbReference type="NCBI Taxonomy" id="197222"/>
    <lineage>
        <taxon>Bacteria</taxon>
        <taxon>Pseudomonadati</taxon>
        <taxon>Pseudomonadota</taxon>
        <taxon>Gammaproteobacteria</taxon>
        <taxon>Alteromonadales</taxon>
        <taxon>Alteromonadaceae</taxon>
        <taxon>Paraglaciecola</taxon>
    </lineage>
</organism>